<proteinExistence type="predicted"/>
<evidence type="ECO:0000256" key="1">
    <source>
        <dbReference type="SAM" id="MobiDB-lite"/>
    </source>
</evidence>
<feature type="region of interest" description="Disordered" evidence="1">
    <location>
        <begin position="253"/>
        <end position="272"/>
    </location>
</feature>
<dbReference type="PANTHER" id="PTHR46250">
    <property type="entry name" value="MYB/SANT-LIKE DNA-BINDING DOMAIN PROTEIN-RELATED"/>
    <property type="match status" value="1"/>
</dbReference>
<evidence type="ECO:0000259" key="2">
    <source>
        <dbReference type="Pfam" id="PF12776"/>
    </source>
</evidence>
<dbReference type="AlphaFoldDB" id="A0AAP0S8T5"/>
<dbReference type="Pfam" id="PF12776">
    <property type="entry name" value="Myb_DNA-bind_3"/>
    <property type="match status" value="1"/>
</dbReference>
<evidence type="ECO:0000313" key="3">
    <source>
        <dbReference type="EMBL" id="KAK9293001.1"/>
    </source>
</evidence>
<sequence length="370" mass="40812">MGENQTHLRGGIVKSIPRHVFNDIHNPKRALAGQQQQIHIPPVSSSSSSKPRSTIKALAILIRRMASSGRDNEPTSGNSSGRMVKHQWTPQEDDKLVESLYELYTMGTWKCDTGFKSGYLVQLEKMMDAKMPSAGVKACPHIKSRVKTLKKQCLAIAEMFVNGSGFSWNEDAKMVVVEKSVFDLWVKSHPTAKGLRNKPFPHYDTLLEIFGKDRANGLGATTLAQEEETIEATAANEGGQSTQYDDGLDGIEVSSTQPQASPTGCAQQKARKSSDGWTRGIFEVSSSIKNLVDGTMVYLDKIGNAMSEDNTMKKEVAAELQKIDGLTLIDIMNAGKDIISDSYLSTMFLSLPEEKRREMVLEVLKKHTQS</sequence>
<comment type="caution">
    <text evidence="3">The sequence shown here is derived from an EMBL/GenBank/DDBJ whole genome shotgun (WGS) entry which is preliminary data.</text>
</comment>
<dbReference type="PANTHER" id="PTHR46250:SF18">
    <property type="entry name" value="MYB_SANT-LIKE DOMAIN-CONTAINING PROTEIN"/>
    <property type="match status" value="1"/>
</dbReference>
<dbReference type="Proteomes" id="UP001415857">
    <property type="component" value="Unassembled WGS sequence"/>
</dbReference>
<feature type="region of interest" description="Disordered" evidence="1">
    <location>
        <begin position="32"/>
        <end position="52"/>
    </location>
</feature>
<protein>
    <recommendedName>
        <fullName evidence="2">Myb/SANT-like domain-containing protein</fullName>
    </recommendedName>
</protein>
<name>A0AAP0S8T5_LIQFO</name>
<feature type="compositionally biased region" description="Polar residues" evidence="1">
    <location>
        <begin position="253"/>
        <end position="266"/>
    </location>
</feature>
<accession>A0AAP0S8T5</accession>
<evidence type="ECO:0000313" key="4">
    <source>
        <dbReference type="Proteomes" id="UP001415857"/>
    </source>
</evidence>
<organism evidence="3 4">
    <name type="scientific">Liquidambar formosana</name>
    <name type="common">Formosan gum</name>
    <dbReference type="NCBI Taxonomy" id="63359"/>
    <lineage>
        <taxon>Eukaryota</taxon>
        <taxon>Viridiplantae</taxon>
        <taxon>Streptophyta</taxon>
        <taxon>Embryophyta</taxon>
        <taxon>Tracheophyta</taxon>
        <taxon>Spermatophyta</taxon>
        <taxon>Magnoliopsida</taxon>
        <taxon>eudicotyledons</taxon>
        <taxon>Gunneridae</taxon>
        <taxon>Pentapetalae</taxon>
        <taxon>Saxifragales</taxon>
        <taxon>Altingiaceae</taxon>
        <taxon>Liquidambar</taxon>
    </lineage>
</organism>
<keyword evidence="4" id="KW-1185">Reference proteome</keyword>
<gene>
    <name evidence="3" type="ORF">L1049_020985</name>
</gene>
<feature type="region of interest" description="Disordered" evidence="1">
    <location>
        <begin position="66"/>
        <end position="85"/>
    </location>
</feature>
<feature type="domain" description="Myb/SANT-like" evidence="2">
    <location>
        <begin position="87"/>
        <end position="181"/>
    </location>
</feature>
<dbReference type="InterPro" id="IPR024752">
    <property type="entry name" value="Myb/SANT-like_dom"/>
</dbReference>
<dbReference type="EMBL" id="JBBPBK010000001">
    <property type="protein sequence ID" value="KAK9293001.1"/>
    <property type="molecule type" value="Genomic_DNA"/>
</dbReference>
<reference evidence="3 4" key="1">
    <citation type="journal article" date="2024" name="Plant J.">
        <title>Genome sequences and population genomics reveal climatic adaptation and genomic divergence between two closely related sweetgum species.</title>
        <authorList>
            <person name="Xu W.Q."/>
            <person name="Ren C.Q."/>
            <person name="Zhang X.Y."/>
            <person name="Comes H.P."/>
            <person name="Liu X.H."/>
            <person name="Li Y.G."/>
            <person name="Kettle C.J."/>
            <person name="Jalonen R."/>
            <person name="Gaisberger H."/>
            <person name="Ma Y.Z."/>
            <person name="Qiu Y.X."/>
        </authorList>
    </citation>
    <scope>NUCLEOTIDE SEQUENCE [LARGE SCALE GENOMIC DNA]</scope>
    <source>
        <strain evidence="3">Hangzhou</strain>
    </source>
</reference>